<organism evidence="2 3">
    <name type="scientific">Macrophomina phaseolina (strain MS6)</name>
    <name type="common">Charcoal rot fungus</name>
    <dbReference type="NCBI Taxonomy" id="1126212"/>
    <lineage>
        <taxon>Eukaryota</taxon>
        <taxon>Fungi</taxon>
        <taxon>Dikarya</taxon>
        <taxon>Ascomycota</taxon>
        <taxon>Pezizomycotina</taxon>
        <taxon>Dothideomycetes</taxon>
        <taxon>Dothideomycetes incertae sedis</taxon>
        <taxon>Botryosphaeriales</taxon>
        <taxon>Botryosphaeriaceae</taxon>
        <taxon>Macrophomina</taxon>
    </lineage>
</organism>
<name>K2QIK0_MACPH</name>
<dbReference type="InParanoid" id="K2QIK0"/>
<dbReference type="EMBL" id="AHHD01000593">
    <property type="protein sequence ID" value="EKG09621.1"/>
    <property type="molecule type" value="Genomic_DNA"/>
</dbReference>
<dbReference type="HOGENOM" id="CLU_2543005_0_0_1"/>
<gene>
    <name evidence="2" type="ORF">MPH_13324</name>
</gene>
<evidence type="ECO:0000313" key="2">
    <source>
        <dbReference type="EMBL" id="EKG09621.1"/>
    </source>
</evidence>
<accession>K2QIK0</accession>
<feature type="coiled-coil region" evidence="1">
    <location>
        <begin position="18"/>
        <end position="45"/>
    </location>
</feature>
<sequence>MIDAGLLLYWYFRSNMSTSEADALLQELEAEMKTLQMAKASQFATLPLVAAAEVLQETHLFPEPPTLSASLKVLIATINSTGT</sequence>
<dbReference type="AlphaFoldDB" id="K2QIK0"/>
<proteinExistence type="predicted"/>
<reference evidence="2 3" key="1">
    <citation type="journal article" date="2012" name="BMC Genomics">
        <title>Tools to kill: Genome of one of the most destructive plant pathogenic fungi Macrophomina phaseolina.</title>
        <authorList>
            <person name="Islam M.S."/>
            <person name="Haque M.S."/>
            <person name="Islam M.M."/>
            <person name="Emdad E.M."/>
            <person name="Halim A."/>
            <person name="Hossen Q.M.M."/>
            <person name="Hossain M.Z."/>
            <person name="Ahmed B."/>
            <person name="Rahim S."/>
            <person name="Rahman M.S."/>
            <person name="Alam M.M."/>
            <person name="Hou S."/>
            <person name="Wan X."/>
            <person name="Saito J.A."/>
            <person name="Alam M."/>
        </authorList>
    </citation>
    <scope>NUCLEOTIDE SEQUENCE [LARGE SCALE GENOMIC DNA]</scope>
    <source>
        <strain evidence="2 3">MS6</strain>
    </source>
</reference>
<keyword evidence="1" id="KW-0175">Coiled coil</keyword>
<comment type="caution">
    <text evidence="2">The sequence shown here is derived from an EMBL/GenBank/DDBJ whole genome shotgun (WGS) entry which is preliminary data.</text>
</comment>
<dbReference type="VEuPathDB" id="FungiDB:MPH_13324"/>
<evidence type="ECO:0000256" key="1">
    <source>
        <dbReference type="SAM" id="Coils"/>
    </source>
</evidence>
<dbReference type="Proteomes" id="UP000007129">
    <property type="component" value="Unassembled WGS sequence"/>
</dbReference>
<protein>
    <submittedName>
        <fullName evidence="2">Uncharacterized protein</fullName>
    </submittedName>
</protein>
<evidence type="ECO:0000313" key="3">
    <source>
        <dbReference type="Proteomes" id="UP000007129"/>
    </source>
</evidence>